<proteinExistence type="predicted"/>
<keyword evidence="1" id="KW-1133">Transmembrane helix</keyword>
<feature type="chain" id="PRO_5042889367" evidence="2">
    <location>
        <begin position="19"/>
        <end position="82"/>
    </location>
</feature>
<dbReference type="AlphaFoldDB" id="A0AAQ3JPK0"/>
<keyword evidence="1" id="KW-0812">Transmembrane</keyword>
<sequence>MKPLKVLFILLIHEVCVSRYTTGQGAKLVPRGKWIVGASILIGTAAIMLLPIALNVLPFTPQYFVPVARMMAGMQWLSLESP</sequence>
<feature type="transmembrane region" description="Helical" evidence="1">
    <location>
        <begin position="34"/>
        <end position="54"/>
    </location>
</feature>
<reference evidence="3 4" key="1">
    <citation type="submission" date="2023-10" db="EMBL/GenBank/DDBJ databases">
        <title>Chromosome-scale genome assembly provides insights into flower coloration mechanisms of Canna indica.</title>
        <authorList>
            <person name="Li C."/>
        </authorList>
    </citation>
    <scope>NUCLEOTIDE SEQUENCE [LARGE SCALE GENOMIC DNA]</scope>
    <source>
        <tissue evidence="3">Flower</tissue>
    </source>
</reference>
<evidence type="ECO:0000256" key="2">
    <source>
        <dbReference type="SAM" id="SignalP"/>
    </source>
</evidence>
<name>A0AAQ3JPK0_9LILI</name>
<dbReference type="EMBL" id="CP136890">
    <property type="protein sequence ID" value="WOK93828.1"/>
    <property type="molecule type" value="Genomic_DNA"/>
</dbReference>
<keyword evidence="1" id="KW-0472">Membrane</keyword>
<accession>A0AAQ3JPK0</accession>
<protein>
    <submittedName>
        <fullName evidence="3">Uncharacterized protein</fullName>
    </submittedName>
</protein>
<evidence type="ECO:0000313" key="3">
    <source>
        <dbReference type="EMBL" id="WOK93828.1"/>
    </source>
</evidence>
<keyword evidence="4" id="KW-1185">Reference proteome</keyword>
<organism evidence="3 4">
    <name type="scientific">Canna indica</name>
    <name type="common">Indian-shot</name>
    <dbReference type="NCBI Taxonomy" id="4628"/>
    <lineage>
        <taxon>Eukaryota</taxon>
        <taxon>Viridiplantae</taxon>
        <taxon>Streptophyta</taxon>
        <taxon>Embryophyta</taxon>
        <taxon>Tracheophyta</taxon>
        <taxon>Spermatophyta</taxon>
        <taxon>Magnoliopsida</taxon>
        <taxon>Liliopsida</taxon>
        <taxon>Zingiberales</taxon>
        <taxon>Cannaceae</taxon>
        <taxon>Canna</taxon>
    </lineage>
</organism>
<keyword evidence="2" id="KW-0732">Signal</keyword>
<evidence type="ECO:0000313" key="4">
    <source>
        <dbReference type="Proteomes" id="UP001327560"/>
    </source>
</evidence>
<gene>
    <name evidence="3" type="ORF">Cni_G02529</name>
</gene>
<feature type="signal peptide" evidence="2">
    <location>
        <begin position="1"/>
        <end position="18"/>
    </location>
</feature>
<dbReference type="Proteomes" id="UP001327560">
    <property type="component" value="Chromosome 1"/>
</dbReference>
<evidence type="ECO:0000256" key="1">
    <source>
        <dbReference type="SAM" id="Phobius"/>
    </source>
</evidence>